<keyword evidence="3" id="KW-1185">Reference proteome</keyword>
<dbReference type="PANTHER" id="PTHR33116:SF86">
    <property type="entry name" value="REVERSE TRANSCRIPTASE DOMAIN-CONTAINING PROTEIN"/>
    <property type="match status" value="1"/>
</dbReference>
<accession>A0ABD3HUB8</accession>
<feature type="region of interest" description="Disordered" evidence="1">
    <location>
        <begin position="80"/>
        <end position="164"/>
    </location>
</feature>
<feature type="compositionally biased region" description="Basic and acidic residues" evidence="1">
    <location>
        <begin position="80"/>
        <end position="89"/>
    </location>
</feature>
<gene>
    <name evidence="2" type="ORF">R1sor_007783</name>
</gene>
<evidence type="ECO:0000256" key="1">
    <source>
        <dbReference type="SAM" id="MobiDB-lite"/>
    </source>
</evidence>
<dbReference type="AlphaFoldDB" id="A0ABD3HUB8"/>
<dbReference type="Proteomes" id="UP001633002">
    <property type="component" value="Unassembled WGS sequence"/>
</dbReference>
<reference evidence="2 3" key="1">
    <citation type="submission" date="2024-09" db="EMBL/GenBank/DDBJ databases">
        <title>Chromosome-scale assembly of Riccia sorocarpa.</title>
        <authorList>
            <person name="Paukszto L."/>
        </authorList>
    </citation>
    <scope>NUCLEOTIDE SEQUENCE [LARGE SCALE GENOMIC DNA]</scope>
    <source>
        <strain evidence="2">LP-2024</strain>
        <tissue evidence="2">Aerial parts of the thallus</tissue>
    </source>
</reference>
<organism evidence="2 3">
    <name type="scientific">Riccia sorocarpa</name>
    <dbReference type="NCBI Taxonomy" id="122646"/>
    <lineage>
        <taxon>Eukaryota</taxon>
        <taxon>Viridiplantae</taxon>
        <taxon>Streptophyta</taxon>
        <taxon>Embryophyta</taxon>
        <taxon>Marchantiophyta</taxon>
        <taxon>Marchantiopsida</taxon>
        <taxon>Marchantiidae</taxon>
        <taxon>Marchantiales</taxon>
        <taxon>Ricciaceae</taxon>
        <taxon>Riccia</taxon>
    </lineage>
</organism>
<proteinExistence type="predicted"/>
<dbReference type="EMBL" id="JBJQOH010000003">
    <property type="protein sequence ID" value="KAL3694132.1"/>
    <property type="molecule type" value="Genomic_DNA"/>
</dbReference>
<sequence>MLSWESRTVMARHILLAMPTYTLMVLGLTKEGFKVLNNVCRRFMWGSNKEGADKKALIAWEKICRGREDGGLRVTRQLREDHRRLDRRSQSSGGSFIQQTHQGSQENVQNSRSDLESREDSPHTGRPANENETENDSLRDALAQLGFMESKSGGALGHSSGQLD</sequence>
<evidence type="ECO:0000313" key="2">
    <source>
        <dbReference type="EMBL" id="KAL3694132.1"/>
    </source>
</evidence>
<comment type="caution">
    <text evidence="2">The sequence shown here is derived from an EMBL/GenBank/DDBJ whole genome shotgun (WGS) entry which is preliminary data.</text>
</comment>
<protein>
    <submittedName>
        <fullName evidence="2">Uncharacterized protein</fullName>
    </submittedName>
</protein>
<evidence type="ECO:0000313" key="3">
    <source>
        <dbReference type="Proteomes" id="UP001633002"/>
    </source>
</evidence>
<dbReference type="PANTHER" id="PTHR33116">
    <property type="entry name" value="REVERSE TRANSCRIPTASE ZINC-BINDING DOMAIN-CONTAINING PROTEIN-RELATED-RELATED"/>
    <property type="match status" value="1"/>
</dbReference>
<feature type="compositionally biased region" description="Polar residues" evidence="1">
    <location>
        <begin position="90"/>
        <end position="112"/>
    </location>
</feature>
<name>A0ABD3HUB8_9MARC</name>
<feature type="compositionally biased region" description="Basic and acidic residues" evidence="1">
    <location>
        <begin position="113"/>
        <end position="123"/>
    </location>
</feature>